<reference evidence="2" key="1">
    <citation type="submission" date="2020-05" db="EMBL/GenBank/DDBJ databases">
        <title>Mycena genomes resolve the evolution of fungal bioluminescence.</title>
        <authorList>
            <person name="Tsai I.J."/>
        </authorList>
    </citation>
    <scope>NUCLEOTIDE SEQUENCE</scope>
    <source>
        <strain evidence="2">171206Taipei</strain>
    </source>
</reference>
<feature type="domain" description="DUF6570" evidence="1">
    <location>
        <begin position="164"/>
        <end position="305"/>
    </location>
</feature>
<dbReference type="InterPro" id="IPR046700">
    <property type="entry name" value="DUF6570"/>
</dbReference>
<dbReference type="OrthoDB" id="3257061at2759"/>
<keyword evidence="2" id="KW-0547">Nucleotide-binding</keyword>
<accession>A0A8H6SMQ3</accession>
<evidence type="ECO:0000313" key="3">
    <source>
        <dbReference type="Proteomes" id="UP000636479"/>
    </source>
</evidence>
<keyword evidence="2" id="KW-0378">Hydrolase</keyword>
<proteinExistence type="predicted"/>
<keyword evidence="3" id="KW-1185">Reference proteome</keyword>
<dbReference type="Proteomes" id="UP000636479">
    <property type="component" value="Unassembled WGS sequence"/>
</dbReference>
<dbReference type="GO" id="GO:0004386">
    <property type="term" value="F:helicase activity"/>
    <property type="evidence" value="ECO:0007669"/>
    <property type="project" value="UniProtKB-KW"/>
</dbReference>
<dbReference type="AlphaFoldDB" id="A0A8H6SMQ3"/>
<dbReference type="GeneID" id="59346567"/>
<evidence type="ECO:0000313" key="2">
    <source>
        <dbReference type="EMBL" id="KAF7301695.1"/>
    </source>
</evidence>
<dbReference type="Pfam" id="PF20209">
    <property type="entry name" value="DUF6570"/>
    <property type="match status" value="1"/>
</dbReference>
<evidence type="ECO:0000259" key="1">
    <source>
        <dbReference type="Pfam" id="PF20209"/>
    </source>
</evidence>
<keyword evidence="2" id="KW-0347">Helicase</keyword>
<protein>
    <submittedName>
        <fullName evidence="2">ATP-dependent DNA helicase</fullName>
    </submittedName>
</protein>
<comment type="caution">
    <text evidence="2">The sequence shown here is derived from an EMBL/GenBank/DDBJ whole genome shotgun (WGS) entry which is preliminary data.</text>
</comment>
<sequence>MFPPCLLRYFNESYKLQQIEAPSACATTTTSNRPQRRKLEVEKPIDAPQMVHGGDLLELINGPFLQRVDDETVRNCISRVIDATGNEAIKKGVCFVCARRLFQKELITCEPEKIPNPKCLHPTHPHASQKLYNGMLLHAPPLRRPPPHFICRQCWSKLAICITPPLSLANNMWIGEVPFELSILTLPERLLVGLYFPVAYIVKLFPKRNRDTNPDHMKSGLRGNVSTYHLDSSAIADMVTGNLMPRPIGLLASVLSVTFVGAKNVPLSSLPDLFKVQRHRVHNALVWLKANNPLYANINISKERLLELPENDVPEELTTTVRCSEDPSIPLREHAGYAPMDASDDVDDNVAEAEERDFQQRTDLLPVDALRDDGAVETEECPPAVFPLQSHGAIDISGDAVTDQDLFREATRNFAPSSNAKDYAVRPGSTFVNEYPREDAGQRTDGGPSNANHLLGTFPLLFPYGLGGLEVDRRTKVSYEEHVRWALQYDDGRFRRDLYFMFQVFGVQIKRQICRSACLQLDFNTFFQNREAFQRLTPADFLVASKEEESKKTISNPVIRAFRKQITAVRARVMGTDENRVAIRAQVWVILEELFGIKVNTLGTIQRSCGVIGYVNGYIGTVEAQARGSLHLHLLLWLRGAPTAIVMRNALLSESFRVKMANFIAKNIRAHIPNTTGETLLSLPVKPSISFSRPVDPRTVGYETRSAEAESRIARAVQTHDCDVNRCLKVKNGRLVCKRRAPWRTADNDWVTETGDWGPKRLYAKINAWNPPLLQVTRANNDFKLITNGAETKDITFYITLYIAKRQIQTANASALMAKALEFQEKLSARQKRNLDKNKRLLQSCSNVLTRQQEFSGPEVVSYLMGWGDRFISRTPMSQSTGIE</sequence>
<dbReference type="RefSeq" id="XP_037219695.1">
    <property type="nucleotide sequence ID" value="XM_037364051.1"/>
</dbReference>
<organism evidence="2 3">
    <name type="scientific">Mycena indigotica</name>
    <dbReference type="NCBI Taxonomy" id="2126181"/>
    <lineage>
        <taxon>Eukaryota</taxon>
        <taxon>Fungi</taxon>
        <taxon>Dikarya</taxon>
        <taxon>Basidiomycota</taxon>
        <taxon>Agaricomycotina</taxon>
        <taxon>Agaricomycetes</taxon>
        <taxon>Agaricomycetidae</taxon>
        <taxon>Agaricales</taxon>
        <taxon>Marasmiineae</taxon>
        <taxon>Mycenaceae</taxon>
        <taxon>Mycena</taxon>
    </lineage>
</organism>
<dbReference type="EMBL" id="JACAZF010000006">
    <property type="protein sequence ID" value="KAF7301695.1"/>
    <property type="molecule type" value="Genomic_DNA"/>
</dbReference>
<name>A0A8H6SMQ3_9AGAR</name>
<keyword evidence="2" id="KW-0067">ATP-binding</keyword>
<gene>
    <name evidence="2" type="ORF">MIND_00735000</name>
</gene>